<feature type="domain" description="PhoU" evidence="8">
    <location>
        <begin position="346"/>
        <end position="432"/>
    </location>
</feature>
<dbReference type="AlphaFoldDB" id="A0A6N7V0Z2"/>
<dbReference type="PANTHER" id="PTHR10010">
    <property type="entry name" value="SOLUTE CARRIER FAMILY 34 SODIUM PHOSPHATE , MEMBER 2-RELATED"/>
    <property type="match status" value="1"/>
</dbReference>
<dbReference type="Pfam" id="PF01895">
    <property type="entry name" value="PhoU"/>
    <property type="match status" value="2"/>
</dbReference>
<feature type="transmembrane region" description="Helical" evidence="7">
    <location>
        <begin position="102"/>
        <end position="123"/>
    </location>
</feature>
<evidence type="ECO:0000313" key="9">
    <source>
        <dbReference type="EMBL" id="MSR92962.1"/>
    </source>
</evidence>
<dbReference type="InterPro" id="IPR038078">
    <property type="entry name" value="PhoU-like_sf"/>
</dbReference>
<keyword evidence="10" id="KW-1185">Reference proteome</keyword>
<evidence type="ECO:0000256" key="7">
    <source>
        <dbReference type="SAM" id="Phobius"/>
    </source>
</evidence>
<comment type="caution">
    <text evidence="9">The sequence shown here is derived from an EMBL/GenBank/DDBJ whole genome shotgun (WGS) entry which is preliminary data.</text>
</comment>
<organism evidence="9 10">
    <name type="scientific">Suipraeoptans intestinalis</name>
    <dbReference type="NCBI Taxonomy" id="2606628"/>
    <lineage>
        <taxon>Bacteria</taxon>
        <taxon>Bacillati</taxon>
        <taxon>Bacillota</taxon>
        <taxon>Clostridia</taxon>
        <taxon>Lachnospirales</taxon>
        <taxon>Lachnospiraceae</taxon>
        <taxon>Suipraeoptans</taxon>
    </lineage>
</organism>
<feature type="transmembrane region" description="Helical" evidence="7">
    <location>
        <begin position="135"/>
        <end position="153"/>
    </location>
</feature>
<sequence>MNIVTFFGLLGGLGLFLYGMKLMSEGLEKAAGEKMRNILEFFTRNRFMGMMVGIAFTAIVQSSSATTVMVVSFVNSGLMDLFQASGVILGANIGTTVTGQLIAFKLSDIAPLFVITGVIMVMFCKKMSIHRIGEVILGFGVLFMGLSIMSSSMESIKESPRILELLQSMTNPMMAILVGFVITAILQSSSATVGIVILMASQGLLEFTICPFLILGCNMGSCVSALLASLGGKKVAKRAAMIHFLFNIIGSAIAFGVLMVGLQPITERILDFSGQDVARAVANLHTSIKIFEVVLLFPFMGWVVKATYKVIPGTDKARDEEFQLQYIGTGTLLIPTTAMLDGIREIEHMGQIAIENLKTSMEALCEPEEKKIRQVYQREEYIDFLNHKITDYLMKVNEIELPAADKKLLGGLFHIVNDIERIGDHAENFADSAGIRLKDQVEFSDKAKKHLQEMMEKVVTILTYSLDMFRNRNDEHMREILQLEDEIDEKEKKLQRFHVKQLTKNKCTPFSGMLFSDTVSGLERVADHATNVAFAIFKPDEGLNEEED</sequence>
<dbReference type="Proteomes" id="UP000434409">
    <property type="component" value="Unassembled WGS sequence"/>
</dbReference>
<evidence type="ECO:0000256" key="2">
    <source>
        <dbReference type="ARBA" id="ARBA00022475"/>
    </source>
</evidence>
<dbReference type="EMBL" id="VULY01000018">
    <property type="protein sequence ID" value="MSR92962.1"/>
    <property type="molecule type" value="Genomic_DNA"/>
</dbReference>
<dbReference type="GO" id="GO:0044341">
    <property type="term" value="P:sodium-dependent phosphate transport"/>
    <property type="evidence" value="ECO:0007669"/>
    <property type="project" value="InterPro"/>
</dbReference>
<evidence type="ECO:0000256" key="4">
    <source>
        <dbReference type="ARBA" id="ARBA00022989"/>
    </source>
</evidence>
<evidence type="ECO:0000256" key="3">
    <source>
        <dbReference type="ARBA" id="ARBA00022692"/>
    </source>
</evidence>
<dbReference type="InterPro" id="IPR003841">
    <property type="entry name" value="Na/Pi_transpt"/>
</dbReference>
<dbReference type="GO" id="GO:0005436">
    <property type="term" value="F:sodium:phosphate symporter activity"/>
    <property type="evidence" value="ECO:0007669"/>
    <property type="project" value="InterPro"/>
</dbReference>
<keyword evidence="3 7" id="KW-0812">Transmembrane</keyword>
<comment type="subcellular location">
    <subcellularLocation>
        <location evidence="1">Cell membrane</location>
        <topology evidence="1">Multi-pass membrane protein</topology>
    </subcellularLocation>
</comment>
<proteinExistence type="predicted"/>
<keyword evidence="6" id="KW-0175">Coiled coil</keyword>
<evidence type="ECO:0000259" key="8">
    <source>
        <dbReference type="Pfam" id="PF01895"/>
    </source>
</evidence>
<keyword evidence="2" id="KW-1003">Cell membrane</keyword>
<feature type="transmembrane region" description="Helical" evidence="7">
    <location>
        <begin position="240"/>
        <end position="262"/>
    </location>
</feature>
<feature type="transmembrane region" description="Helical" evidence="7">
    <location>
        <begin position="173"/>
        <end position="200"/>
    </location>
</feature>
<feature type="transmembrane region" description="Helical" evidence="7">
    <location>
        <begin position="6"/>
        <end position="27"/>
    </location>
</feature>
<dbReference type="SUPFAM" id="SSF109755">
    <property type="entry name" value="PhoU-like"/>
    <property type="match status" value="1"/>
</dbReference>
<keyword evidence="5 7" id="KW-0472">Membrane</keyword>
<accession>A0A6N7V0Z2</accession>
<evidence type="ECO:0000313" key="10">
    <source>
        <dbReference type="Proteomes" id="UP000434409"/>
    </source>
</evidence>
<evidence type="ECO:0000256" key="5">
    <source>
        <dbReference type="ARBA" id="ARBA00023136"/>
    </source>
</evidence>
<dbReference type="GO" id="GO:0005886">
    <property type="term" value="C:plasma membrane"/>
    <property type="evidence" value="ECO:0007669"/>
    <property type="project" value="UniProtKB-SubCell"/>
</dbReference>
<evidence type="ECO:0000256" key="6">
    <source>
        <dbReference type="SAM" id="Coils"/>
    </source>
</evidence>
<gene>
    <name evidence="9" type="ORF">FYJ34_01385</name>
</gene>
<feature type="transmembrane region" description="Helical" evidence="7">
    <location>
        <begin position="47"/>
        <end position="74"/>
    </location>
</feature>
<name>A0A6N7V0Z2_9FIRM</name>
<dbReference type="RefSeq" id="WP_154475587.1">
    <property type="nucleotide sequence ID" value="NZ_VULY01000018.1"/>
</dbReference>
<dbReference type="Gene3D" id="1.20.58.220">
    <property type="entry name" value="Phosphate transport system protein phou homolog 2, domain 2"/>
    <property type="match status" value="1"/>
</dbReference>
<feature type="domain" description="PhoU" evidence="8">
    <location>
        <begin position="451"/>
        <end position="533"/>
    </location>
</feature>
<dbReference type="InterPro" id="IPR026022">
    <property type="entry name" value="PhoU_dom"/>
</dbReference>
<dbReference type="NCBIfam" id="NF037997">
    <property type="entry name" value="Na_Pi_symport"/>
    <property type="match status" value="1"/>
</dbReference>
<keyword evidence="4 7" id="KW-1133">Transmembrane helix</keyword>
<evidence type="ECO:0000256" key="1">
    <source>
        <dbReference type="ARBA" id="ARBA00004651"/>
    </source>
</evidence>
<dbReference type="Pfam" id="PF02690">
    <property type="entry name" value="Na_Pi_cotrans"/>
    <property type="match status" value="1"/>
</dbReference>
<protein>
    <submittedName>
        <fullName evidence="9">Na/Pi cotransporter family protein</fullName>
    </submittedName>
</protein>
<dbReference type="InterPro" id="IPR004633">
    <property type="entry name" value="NaPi_cotrn-rel/YqeW-like"/>
</dbReference>
<feature type="coiled-coil region" evidence="6">
    <location>
        <begin position="466"/>
        <end position="500"/>
    </location>
</feature>
<feature type="transmembrane region" description="Helical" evidence="7">
    <location>
        <begin position="207"/>
        <end position="228"/>
    </location>
</feature>
<dbReference type="NCBIfam" id="TIGR00704">
    <property type="entry name" value="NaPi_cotrn_rel"/>
    <property type="match status" value="1"/>
</dbReference>
<dbReference type="PANTHER" id="PTHR10010:SF46">
    <property type="entry name" value="SODIUM-DEPENDENT PHOSPHATE TRANSPORT PROTEIN 2B"/>
    <property type="match status" value="1"/>
</dbReference>
<reference evidence="9 10" key="1">
    <citation type="submission" date="2019-08" db="EMBL/GenBank/DDBJ databases">
        <title>In-depth cultivation of the pig gut microbiome towards novel bacterial diversity and tailored functional studies.</title>
        <authorList>
            <person name="Wylensek D."/>
            <person name="Hitch T.C.A."/>
            <person name="Clavel T."/>
        </authorList>
    </citation>
    <scope>NUCLEOTIDE SEQUENCE [LARGE SCALE GENOMIC DNA]</scope>
    <source>
        <strain evidence="9 10">68-1-5</strain>
    </source>
</reference>